<protein>
    <recommendedName>
        <fullName evidence="3">DUF1491 family protein</fullName>
    </recommendedName>
</protein>
<reference evidence="1 2" key="1">
    <citation type="submission" date="2017-01" db="EMBL/GenBank/DDBJ databases">
        <title>Complete genome sequence of esterase-producing bacterium Croceicoccus marinus E4A9.</title>
        <authorList>
            <person name="Wu Y.-H."/>
            <person name="Cheng H."/>
            <person name="Xu L."/>
            <person name="Huo Y.-Y."/>
            <person name="Wang C.-S."/>
            <person name="Xu X.-W."/>
        </authorList>
    </citation>
    <scope>NUCLEOTIDE SEQUENCE [LARGE SCALE GENOMIC DNA]</scope>
    <source>
        <strain evidence="1 2">E4A9</strain>
    </source>
</reference>
<keyword evidence="2" id="KW-1185">Reference proteome</keyword>
<dbReference type="InterPro" id="IPR009964">
    <property type="entry name" value="DUF1491"/>
</dbReference>
<organism evidence="1 2">
    <name type="scientific">Croceicoccus marinus</name>
    <dbReference type="NCBI Taxonomy" id="450378"/>
    <lineage>
        <taxon>Bacteria</taxon>
        <taxon>Pseudomonadati</taxon>
        <taxon>Pseudomonadota</taxon>
        <taxon>Alphaproteobacteria</taxon>
        <taxon>Sphingomonadales</taxon>
        <taxon>Erythrobacteraceae</taxon>
        <taxon>Croceicoccus</taxon>
    </lineage>
</organism>
<proteinExistence type="predicted"/>
<sequence length="107" mass="12201">MESRLPAHIEVSGLVRAVNDAGGFATILRKGERDAGTILIAARHRGDSLCLYERMPDLDGNRKWTRTREQPIENEREFSAYLEKRGDQDADCWILDLEIAQVERFIG</sequence>
<dbReference type="KEGG" id="cman:A9D14_13465"/>
<dbReference type="AlphaFoldDB" id="A0A1Z1FDY1"/>
<gene>
    <name evidence="1" type="ORF">A9D14_13465</name>
</gene>
<evidence type="ECO:0000313" key="2">
    <source>
        <dbReference type="Proteomes" id="UP000195807"/>
    </source>
</evidence>
<dbReference type="Gene3D" id="3.40.1530.20">
    <property type="entry name" value="Protein of unknown function (DUF1491)"/>
    <property type="match status" value="1"/>
</dbReference>
<accession>A0A1Z1FDY1</accession>
<evidence type="ECO:0000313" key="1">
    <source>
        <dbReference type="EMBL" id="ARU16984.1"/>
    </source>
</evidence>
<dbReference type="Pfam" id="PF07372">
    <property type="entry name" value="DUF1491"/>
    <property type="match status" value="1"/>
</dbReference>
<evidence type="ECO:0008006" key="3">
    <source>
        <dbReference type="Google" id="ProtNLM"/>
    </source>
</evidence>
<name>A0A1Z1FDY1_9SPHN</name>
<dbReference type="STRING" id="450378.GCA_001661675_02704"/>
<dbReference type="OrthoDB" id="9809136at2"/>
<dbReference type="RefSeq" id="WP_066847382.1">
    <property type="nucleotide sequence ID" value="NZ_CP019602.1"/>
</dbReference>
<dbReference type="EMBL" id="CP019602">
    <property type="protein sequence ID" value="ARU16984.1"/>
    <property type="molecule type" value="Genomic_DNA"/>
</dbReference>
<dbReference type="Proteomes" id="UP000195807">
    <property type="component" value="Chromosome"/>
</dbReference>